<evidence type="ECO:0000313" key="1">
    <source>
        <dbReference type="EMBL" id="AKG35106.1"/>
    </source>
</evidence>
<dbReference type="Proteomes" id="UP000034189">
    <property type="component" value="Chromosome"/>
</dbReference>
<dbReference type="PATRIC" id="fig|1333534.5.peg.2537"/>
<dbReference type="HOGENOM" id="CLU_043035_0_1_9"/>
<sequence length="419" mass="47950">MNGVNSLLISYDVSKRQAAHFLLKHQRLGPYRLPGGKASVYQYIRHVNCIQYDPLNITGHNHELVLQARIPGFTPGLAQELLYKDRLLLDGWDKNMSIFCTEDWPYFRRLRERAAQRHGSNEAVMALVHKVRAEIAARGPLSSLDLDFKDKVDWAWAPARLSRAALESMYYWGELSIHHRVHTRRYYDFTAKLLPEDLLAEPEPNRAEESYHDWYVLRRIGAIGLLWNRSGDGWLGISGLKSGERAAAIRRLLLADSIREVRVEGIKPPLYVRTSDASDLETILNGRPGDNPFETGHYATALAPLDNLIWDRELIRQLFGFQYRWEVYKPAEERTYGYYVLPLLYNDRFAARFEPVLDRTSGDLIIRNWWWEAEEGPHISGLLEAAKSAVSSLALSLGAIRITAAPPVAAQSGIEEWNE</sequence>
<accession>A0A0F7CI71</accession>
<dbReference type="PANTHER" id="PTHR30528">
    <property type="entry name" value="CYTOPLASMIC PROTEIN"/>
    <property type="match status" value="1"/>
</dbReference>
<dbReference type="EMBL" id="CP011114">
    <property type="protein sequence ID" value="AKG35106.1"/>
    <property type="molecule type" value="Genomic_DNA"/>
</dbReference>
<name>A0A0F7CI71_PAEDU</name>
<evidence type="ECO:0000313" key="2">
    <source>
        <dbReference type="Proteomes" id="UP000034189"/>
    </source>
</evidence>
<dbReference type="RefSeq" id="WP_046723299.1">
    <property type="nucleotide sequence ID" value="NZ_ASQQ01000713.1"/>
</dbReference>
<gene>
    <name evidence="1" type="ORF">VK70_11475</name>
</gene>
<reference evidence="1 2" key="1">
    <citation type="submission" date="2015-03" db="EMBL/GenBank/DDBJ databases">
        <authorList>
            <person name="Abdul Halim M."/>
        </authorList>
    </citation>
    <scope>NUCLEOTIDE SEQUENCE [LARGE SCALE GENOMIC DNA]</scope>
    <source>
        <strain evidence="1 2">ATCC 35681</strain>
    </source>
</reference>
<protein>
    <recommendedName>
        <fullName evidence="3">Winged helix-turn-helix domain-containing protein</fullName>
    </recommendedName>
</protein>
<dbReference type="InterPro" id="IPR009351">
    <property type="entry name" value="AlkZ-like"/>
</dbReference>
<reference evidence="1 2" key="2">
    <citation type="journal article" date="2016" name="Genome Announc.">
        <title>Genome Sequence of a Gram-Positive Diazotroph, Paenibacillus durus Type Strain ATCC 35681.</title>
        <authorList>
            <person name="Halim M.A."/>
            <person name="Rahman A.Y."/>
            <person name="Sim K.S."/>
            <person name="Yam H.C."/>
            <person name="Rahim A.A."/>
            <person name="Ghazali A.H."/>
            <person name="Najimudin N."/>
        </authorList>
    </citation>
    <scope>NUCLEOTIDE SEQUENCE [LARGE SCALE GENOMIC DNA]</scope>
    <source>
        <strain evidence="1 2">ATCC 35681</strain>
    </source>
</reference>
<evidence type="ECO:0008006" key="3">
    <source>
        <dbReference type="Google" id="ProtNLM"/>
    </source>
</evidence>
<organism evidence="1 2">
    <name type="scientific">Paenibacillus durus ATCC 35681</name>
    <dbReference type="NCBI Taxonomy" id="1333534"/>
    <lineage>
        <taxon>Bacteria</taxon>
        <taxon>Bacillati</taxon>
        <taxon>Bacillota</taxon>
        <taxon>Bacilli</taxon>
        <taxon>Bacillales</taxon>
        <taxon>Paenibacillaceae</taxon>
        <taxon>Paenibacillus</taxon>
    </lineage>
</organism>
<dbReference type="Pfam" id="PF06224">
    <property type="entry name" value="AlkZ-like"/>
    <property type="match status" value="1"/>
</dbReference>
<dbReference type="PANTHER" id="PTHR30528:SF0">
    <property type="entry name" value="CYTOPLASMIC PROTEIN"/>
    <property type="match status" value="1"/>
</dbReference>
<dbReference type="AlphaFoldDB" id="A0A0F7CI71"/>
<proteinExistence type="predicted"/>